<accession>A0A0S8G4T8</accession>
<comment type="cofactor">
    <cofactor evidence="6">
        <name>Fe cation</name>
        <dbReference type="ChEBI" id="CHEBI:24875"/>
    </cofactor>
</comment>
<gene>
    <name evidence="7" type="ORF">AMJ82_10425</name>
</gene>
<evidence type="ECO:0000256" key="3">
    <source>
        <dbReference type="ARBA" id="ARBA00022596"/>
    </source>
</evidence>
<proteinExistence type="inferred from homology"/>
<dbReference type="PATRIC" id="fig|1703774.3.peg.1203"/>
<dbReference type="AlphaFoldDB" id="A0A0S8G4T8"/>
<dbReference type="SUPFAM" id="SSF56762">
    <property type="entry name" value="HydB/Nqo4-like"/>
    <property type="match status" value="1"/>
</dbReference>
<comment type="similarity">
    <text evidence="2">Belongs to the [NiFe]/[NiFeSe] hydrogenase large subunit family.</text>
</comment>
<keyword evidence="6" id="KW-0408">Iron</keyword>
<feature type="binding site" evidence="6">
    <location>
        <position position="415"/>
    </location>
    <ligand>
        <name>Fe cation</name>
        <dbReference type="ChEBI" id="CHEBI:24875"/>
    </ligand>
</feature>
<dbReference type="GO" id="GO:0016151">
    <property type="term" value="F:nickel cation binding"/>
    <property type="evidence" value="ECO:0007669"/>
    <property type="project" value="InterPro"/>
</dbReference>
<dbReference type="PANTHER" id="PTHR43600:SF2">
    <property type="entry name" value="F420-NON-REDUCING HYDROGENASE VHU SUBUNIT A"/>
    <property type="match status" value="1"/>
</dbReference>
<keyword evidence="3 6" id="KW-0533">Nickel</keyword>
<keyword evidence="5" id="KW-0560">Oxidoreductase</keyword>
<dbReference type="EMBL" id="LJUI01000120">
    <property type="protein sequence ID" value="KPK67554.1"/>
    <property type="molecule type" value="Genomic_DNA"/>
</dbReference>
<keyword evidence="6" id="KW-0460">Magnesium</keyword>
<keyword evidence="4 6" id="KW-0479">Metal-binding</keyword>
<feature type="binding site" evidence="6">
    <location>
        <position position="43"/>
    </location>
    <ligand>
        <name>Mg(2+)</name>
        <dbReference type="ChEBI" id="CHEBI:18420"/>
    </ligand>
</feature>
<evidence type="ECO:0000256" key="5">
    <source>
        <dbReference type="ARBA" id="ARBA00023002"/>
    </source>
</evidence>
<evidence type="ECO:0000313" key="8">
    <source>
        <dbReference type="Proteomes" id="UP000051717"/>
    </source>
</evidence>
<reference evidence="7 8" key="1">
    <citation type="journal article" date="2015" name="Microbiome">
        <title>Genomic resolution of linkages in carbon, nitrogen, and sulfur cycling among widespread estuary sediment bacteria.</title>
        <authorList>
            <person name="Baker B.J."/>
            <person name="Lazar C.S."/>
            <person name="Teske A.P."/>
            <person name="Dick G.J."/>
        </authorList>
    </citation>
    <scope>NUCLEOTIDE SEQUENCE [LARGE SCALE GENOMIC DNA]</scope>
    <source>
        <strain evidence="7">SM23_40</strain>
    </source>
</reference>
<feature type="binding site" evidence="6">
    <location>
        <position position="368"/>
    </location>
    <ligand>
        <name>Mg(2+)</name>
        <dbReference type="ChEBI" id="CHEBI:18420"/>
    </ligand>
</feature>
<feature type="binding site" evidence="6">
    <location>
        <position position="65"/>
    </location>
    <ligand>
        <name>Fe cation</name>
        <dbReference type="ChEBI" id="CHEBI:24875"/>
    </ligand>
</feature>
<dbReference type="Gene3D" id="1.10.645.10">
    <property type="entry name" value="Cytochrome-c3 Hydrogenase, chain B"/>
    <property type="match status" value="1"/>
</dbReference>
<comment type="caution">
    <text evidence="7">The sequence shown here is derived from an EMBL/GenBank/DDBJ whole genome shotgun (WGS) entry which is preliminary data.</text>
</comment>
<dbReference type="Proteomes" id="UP000051717">
    <property type="component" value="Unassembled WGS sequence"/>
</dbReference>
<feature type="binding site" evidence="6">
    <location>
        <position position="412"/>
    </location>
    <ligand>
        <name>Ni(2+)</name>
        <dbReference type="ChEBI" id="CHEBI:49786"/>
    </ligand>
</feature>
<evidence type="ECO:0000256" key="6">
    <source>
        <dbReference type="PIRSR" id="PIRSR601501-1"/>
    </source>
</evidence>
<organism evidence="7 8">
    <name type="scientific">candidate division TA06 bacterium SM23_40</name>
    <dbReference type="NCBI Taxonomy" id="1703774"/>
    <lineage>
        <taxon>Bacteria</taxon>
        <taxon>Bacteria division TA06</taxon>
    </lineage>
</organism>
<evidence type="ECO:0000313" key="7">
    <source>
        <dbReference type="EMBL" id="KPK67554.1"/>
    </source>
</evidence>
<dbReference type="InterPro" id="IPR029014">
    <property type="entry name" value="NiFe-Hase_large"/>
</dbReference>
<feature type="binding site" evidence="6">
    <location>
        <position position="65"/>
    </location>
    <ligand>
        <name>Ni(2+)</name>
        <dbReference type="ChEBI" id="CHEBI:49786"/>
    </ligand>
</feature>
<feature type="binding site" evidence="6">
    <location>
        <position position="62"/>
    </location>
    <ligand>
        <name>Mg(2+)</name>
        <dbReference type="ChEBI" id="CHEBI:18420"/>
    </ligand>
</feature>
<dbReference type="GO" id="GO:0016491">
    <property type="term" value="F:oxidoreductase activity"/>
    <property type="evidence" value="ECO:0007669"/>
    <property type="project" value="UniProtKB-KW"/>
</dbReference>
<dbReference type="InterPro" id="IPR001501">
    <property type="entry name" value="Ni-dep_hyd_lsu"/>
</dbReference>
<comment type="cofactor">
    <cofactor evidence="1 6">
        <name>Ni(2+)</name>
        <dbReference type="ChEBI" id="CHEBI:49786"/>
    </cofactor>
</comment>
<name>A0A0S8G4T8_UNCT6</name>
<evidence type="ECO:0000256" key="1">
    <source>
        <dbReference type="ARBA" id="ARBA00001967"/>
    </source>
</evidence>
<dbReference type="Pfam" id="PF00374">
    <property type="entry name" value="NiFeSe_Hases"/>
    <property type="match status" value="2"/>
</dbReference>
<sequence length="418" mass="46922">MSEPQHIEVEYLARVEGEAGFRIVLDSQPDIELRIFEPPRFFEGFLVGRKYHEVGDIVSRICGICPVSHMTTAIQAIEKAMGIQVSEQTVLLRKIFSLSQIAASHLIHLYMLAMPDYYGFPGVVQMIPGHKPHLDRLIRMKEAMNGLTALIGGRALHPVTNVPGGFTHIPRPEDFASVLKEIKAIRKDAEQAVRDIAALEVPDFHSDSVYVALYDETEYATNQGRIVSTSGLDISVDQYPDFFVESQVHYAYAKQTVLEGGTPIMVGALARLNIKFDKLQQKTRDLAADVGFAVPDCNPFHNNLAQALEVFDAIERCIQLIESHAFRDEEFKVEIRGGEGGSATEAPRGLLYHWYCIDRRGVVEKANLVTPTSHNFLNIEKDLKQLVAENRKQDREAIRLLCEKTVRAYDPCFSCSVH</sequence>
<protein>
    <recommendedName>
        <fullName evidence="9">Ni/Fe hydrogenase subunit alpha</fullName>
    </recommendedName>
</protein>
<dbReference type="PANTHER" id="PTHR43600">
    <property type="entry name" value="COENZYME F420 HYDROGENASE, SUBUNIT ALPHA"/>
    <property type="match status" value="1"/>
</dbReference>
<evidence type="ECO:0000256" key="2">
    <source>
        <dbReference type="ARBA" id="ARBA00009292"/>
    </source>
</evidence>
<evidence type="ECO:0000256" key="4">
    <source>
        <dbReference type="ARBA" id="ARBA00022723"/>
    </source>
</evidence>
<evidence type="ECO:0008006" key="9">
    <source>
        <dbReference type="Google" id="ProtNLM"/>
    </source>
</evidence>
<feature type="binding site" evidence="6">
    <location>
        <position position="418"/>
    </location>
    <ligand>
        <name>Mg(2+)</name>
        <dbReference type="ChEBI" id="CHEBI:18420"/>
    </ligand>
</feature>